<organism evidence="11 12">
    <name type="scientific">Tetragenococcus halophilus</name>
    <name type="common">Pediococcus halophilus</name>
    <dbReference type="NCBI Taxonomy" id="51669"/>
    <lineage>
        <taxon>Bacteria</taxon>
        <taxon>Bacillati</taxon>
        <taxon>Bacillota</taxon>
        <taxon>Bacilli</taxon>
        <taxon>Lactobacillales</taxon>
        <taxon>Enterococcaceae</taxon>
        <taxon>Tetragenococcus</taxon>
    </lineage>
</organism>
<feature type="transmembrane region" description="Helical" evidence="9">
    <location>
        <begin position="12"/>
        <end position="34"/>
    </location>
</feature>
<reference evidence="11 12" key="1">
    <citation type="journal article" date="2012" name="Int. J. Syst. Evol. Microbiol.">
        <title>Characterization of Tetragenococcus strains from sugar thick juice reveals a novel species, Tetragenococcus osmophilus sp. nov., and divides Tetragenococcus halophilus into two subspecies, T. halophilus subsp. halophilus subsp. nov. and T. halophilus subsp. flandriensis subsp. nov.</title>
        <authorList>
            <person name="Juste A."/>
            <person name="Van Trappen S."/>
            <person name="Verreth C."/>
            <person name="Cleenwerck I."/>
            <person name="De Vos P."/>
            <person name="Lievens B."/>
            <person name="Willems K.A."/>
        </authorList>
    </citation>
    <scope>NUCLEOTIDE SEQUENCE [LARGE SCALE GENOMIC DNA]</scope>
    <source>
        <strain evidence="11 12">LMG 26042</strain>
    </source>
</reference>
<comment type="subcellular location">
    <subcellularLocation>
        <location evidence="2">Membrane</location>
    </subcellularLocation>
</comment>
<keyword evidence="6 11" id="KW-0418">Kinase</keyword>
<feature type="domain" description="Histidine kinase" evidence="10">
    <location>
        <begin position="249"/>
        <end position="468"/>
    </location>
</feature>
<keyword evidence="5" id="KW-0808">Transferase</keyword>
<evidence type="ECO:0000256" key="5">
    <source>
        <dbReference type="ARBA" id="ARBA00022679"/>
    </source>
</evidence>
<feature type="coiled-coil region" evidence="8">
    <location>
        <begin position="215"/>
        <end position="242"/>
    </location>
</feature>
<comment type="catalytic activity">
    <reaction evidence="1">
        <text>ATP + protein L-histidine = ADP + protein N-phospho-L-histidine.</text>
        <dbReference type="EC" id="2.7.13.3"/>
    </reaction>
</comment>
<evidence type="ECO:0000256" key="8">
    <source>
        <dbReference type="SAM" id="Coils"/>
    </source>
</evidence>
<dbReference type="InterPro" id="IPR036890">
    <property type="entry name" value="HATPase_C_sf"/>
</dbReference>
<evidence type="ECO:0000256" key="3">
    <source>
        <dbReference type="ARBA" id="ARBA00012438"/>
    </source>
</evidence>
<dbReference type="PANTHER" id="PTHR45453">
    <property type="entry name" value="PHOSPHATE REGULON SENSOR PROTEIN PHOR"/>
    <property type="match status" value="1"/>
</dbReference>
<dbReference type="SUPFAM" id="SSF47384">
    <property type="entry name" value="Homodimeric domain of signal transducing histidine kinase"/>
    <property type="match status" value="1"/>
</dbReference>
<evidence type="ECO:0000256" key="4">
    <source>
        <dbReference type="ARBA" id="ARBA00022553"/>
    </source>
</evidence>
<dbReference type="SMART" id="SM00387">
    <property type="entry name" value="HATPase_c"/>
    <property type="match status" value="1"/>
</dbReference>
<sequence length="470" mass="53033">MKSIPKFISRSIGLLILSILLLLIANVILAVFIFQQQFSGEASYSSSPYRYTQNIASHITKNDNSYALNEQAAEKLKTDHVWGIIVDEDSRSTVWQTDNLPENIPQAYSLADISDLTLGYIKGYPTYTSEVDQGLLVLGFPKTSYWKMMTPTWTYQFITNLPQILLVVLTVNLIVVLFLYLWFSGRMVRSVAPLVEGIKNLPKGTHKKIREKGPLSEVAENINQTSKVLEEQEKQLSKKEEARADWIAGISHDIRTPLSMVVGYASQLADNSSLSAEEKDKAKIIVNQSQKIKSLVNDLNLSSKLEYSMQAMNIQKVELTSFLRKVIVEFINNDLEKNYSIHWQTDKIPDTIFLQADVELLKRAITNLLQNAINHNLDGCNIYVSIKQEDHTVSIIVEDDGVGVSETQLNKLNHSSHYMISKDENLNQGHGLGLLIVRQIIESHDGNVFLEKSKYEGLSVQITVPKITSF</sequence>
<dbReference type="Proteomes" id="UP000280475">
    <property type="component" value="Chromosome"/>
</dbReference>
<evidence type="ECO:0000259" key="10">
    <source>
        <dbReference type="PROSITE" id="PS50109"/>
    </source>
</evidence>
<dbReference type="GO" id="GO:0000155">
    <property type="term" value="F:phosphorelay sensor kinase activity"/>
    <property type="evidence" value="ECO:0007669"/>
    <property type="project" value="InterPro"/>
</dbReference>
<dbReference type="InterPro" id="IPR003661">
    <property type="entry name" value="HisK_dim/P_dom"/>
</dbReference>
<dbReference type="PROSITE" id="PS50109">
    <property type="entry name" value="HIS_KIN"/>
    <property type="match status" value="1"/>
</dbReference>
<dbReference type="GO" id="GO:0005886">
    <property type="term" value="C:plasma membrane"/>
    <property type="evidence" value="ECO:0007669"/>
    <property type="project" value="TreeGrafter"/>
</dbReference>
<keyword evidence="4" id="KW-0597">Phosphoprotein</keyword>
<accession>A0A3G5FII7</accession>
<feature type="transmembrane region" description="Helical" evidence="9">
    <location>
        <begin position="164"/>
        <end position="183"/>
    </location>
</feature>
<dbReference type="InterPro" id="IPR005467">
    <property type="entry name" value="His_kinase_dom"/>
</dbReference>
<dbReference type="GO" id="GO:0004721">
    <property type="term" value="F:phosphoprotein phosphatase activity"/>
    <property type="evidence" value="ECO:0007669"/>
    <property type="project" value="TreeGrafter"/>
</dbReference>
<dbReference type="Gene3D" id="1.10.287.130">
    <property type="match status" value="1"/>
</dbReference>
<evidence type="ECO:0000313" key="11">
    <source>
        <dbReference type="EMBL" id="AYW49938.1"/>
    </source>
</evidence>
<dbReference type="InterPro" id="IPR036097">
    <property type="entry name" value="HisK_dim/P_sf"/>
</dbReference>
<dbReference type="InterPro" id="IPR050351">
    <property type="entry name" value="BphY/WalK/GraS-like"/>
</dbReference>
<dbReference type="Pfam" id="PF02518">
    <property type="entry name" value="HATPase_c"/>
    <property type="match status" value="1"/>
</dbReference>
<dbReference type="AlphaFoldDB" id="A0A3G5FII7"/>
<dbReference type="SUPFAM" id="SSF55874">
    <property type="entry name" value="ATPase domain of HSP90 chaperone/DNA topoisomerase II/histidine kinase"/>
    <property type="match status" value="1"/>
</dbReference>
<dbReference type="PANTHER" id="PTHR45453:SF1">
    <property type="entry name" value="PHOSPHATE REGULON SENSOR PROTEIN PHOR"/>
    <property type="match status" value="1"/>
</dbReference>
<keyword evidence="7" id="KW-0902">Two-component regulatory system</keyword>
<keyword evidence="9" id="KW-0472">Membrane</keyword>
<evidence type="ECO:0000256" key="7">
    <source>
        <dbReference type="ARBA" id="ARBA00023012"/>
    </source>
</evidence>
<keyword evidence="9" id="KW-1133">Transmembrane helix</keyword>
<keyword evidence="9" id="KW-0812">Transmembrane</keyword>
<dbReference type="CDD" id="cd00082">
    <property type="entry name" value="HisKA"/>
    <property type="match status" value="1"/>
</dbReference>
<dbReference type="EMBL" id="CP027768">
    <property type="protein sequence ID" value="AYW49938.1"/>
    <property type="molecule type" value="Genomic_DNA"/>
</dbReference>
<proteinExistence type="predicted"/>
<keyword evidence="8" id="KW-0175">Coiled coil</keyword>
<dbReference type="GO" id="GO:0016036">
    <property type="term" value="P:cellular response to phosphate starvation"/>
    <property type="evidence" value="ECO:0007669"/>
    <property type="project" value="TreeGrafter"/>
</dbReference>
<evidence type="ECO:0000256" key="1">
    <source>
        <dbReference type="ARBA" id="ARBA00000085"/>
    </source>
</evidence>
<dbReference type="SMART" id="SM00388">
    <property type="entry name" value="HisKA"/>
    <property type="match status" value="1"/>
</dbReference>
<dbReference type="Gene3D" id="3.30.565.10">
    <property type="entry name" value="Histidine kinase-like ATPase, C-terminal domain"/>
    <property type="match status" value="1"/>
</dbReference>
<dbReference type="CDD" id="cd00075">
    <property type="entry name" value="HATPase"/>
    <property type="match status" value="1"/>
</dbReference>
<dbReference type="RefSeq" id="WP_103892233.1">
    <property type="nucleotide sequence ID" value="NZ_CP027768.1"/>
</dbReference>
<name>A0A3G5FII7_TETHA</name>
<evidence type="ECO:0000256" key="9">
    <source>
        <dbReference type="SAM" id="Phobius"/>
    </source>
</evidence>
<protein>
    <recommendedName>
        <fullName evidence="3">histidine kinase</fullName>
        <ecNumber evidence="3">2.7.13.3</ecNumber>
    </recommendedName>
</protein>
<dbReference type="InterPro" id="IPR004358">
    <property type="entry name" value="Sig_transdc_His_kin-like_C"/>
</dbReference>
<dbReference type="InterPro" id="IPR003594">
    <property type="entry name" value="HATPase_dom"/>
</dbReference>
<dbReference type="Pfam" id="PF00512">
    <property type="entry name" value="HisKA"/>
    <property type="match status" value="1"/>
</dbReference>
<evidence type="ECO:0000256" key="6">
    <source>
        <dbReference type="ARBA" id="ARBA00022777"/>
    </source>
</evidence>
<evidence type="ECO:0000313" key="12">
    <source>
        <dbReference type="Proteomes" id="UP000280475"/>
    </source>
</evidence>
<dbReference type="PRINTS" id="PR00344">
    <property type="entry name" value="BCTRLSENSOR"/>
</dbReference>
<evidence type="ECO:0000256" key="2">
    <source>
        <dbReference type="ARBA" id="ARBA00004370"/>
    </source>
</evidence>
<gene>
    <name evidence="11" type="ORF">C7H83_05380</name>
</gene>
<dbReference type="EC" id="2.7.13.3" evidence="3"/>